<dbReference type="Pfam" id="PF01276">
    <property type="entry name" value="OKR_DC_1"/>
    <property type="match status" value="1"/>
</dbReference>
<dbReference type="Gene3D" id="3.90.105.10">
    <property type="entry name" value="Molybdopterin biosynthesis moea protein, domain 2"/>
    <property type="match status" value="1"/>
</dbReference>
<dbReference type="InterPro" id="IPR052357">
    <property type="entry name" value="Orn_Lys_Arg_decarboxylase-I"/>
</dbReference>
<dbReference type="InterPro" id="IPR000310">
    <property type="entry name" value="Orn/Lys/Arg_deCO2ase_major_dom"/>
</dbReference>
<accession>A0A1M5VPI6</accession>
<keyword evidence="5" id="KW-0456">Lyase</keyword>
<evidence type="ECO:0000256" key="3">
    <source>
        <dbReference type="ARBA" id="ARBA00022793"/>
    </source>
</evidence>
<keyword evidence="9" id="KW-1185">Reference proteome</keyword>
<dbReference type="STRING" id="1123281.SAMN02745180_00979"/>
<dbReference type="InterPro" id="IPR015421">
    <property type="entry name" value="PyrdxlP-dep_Trfase_major"/>
</dbReference>
<feature type="domain" description="Orn/Lys/Arg decarboxylase C-terminal" evidence="7">
    <location>
        <begin position="402"/>
        <end position="439"/>
    </location>
</feature>
<evidence type="ECO:0000259" key="6">
    <source>
        <dbReference type="Pfam" id="PF01276"/>
    </source>
</evidence>
<dbReference type="SUPFAM" id="SSF55904">
    <property type="entry name" value="Ornithine decarboxylase C-terminal domain"/>
    <property type="match status" value="1"/>
</dbReference>
<dbReference type="InterPro" id="IPR036633">
    <property type="entry name" value="Prn/Lys/Arg_de-COase_C_sf"/>
</dbReference>
<dbReference type="Pfam" id="PF03711">
    <property type="entry name" value="OKR_DC_1_C"/>
    <property type="match status" value="1"/>
</dbReference>
<name>A0A1M5VPI6_9FIRM</name>
<protein>
    <submittedName>
        <fullName evidence="8">Arginine decarboxylase</fullName>
    </submittedName>
</protein>
<dbReference type="GO" id="GO:0016831">
    <property type="term" value="F:carboxy-lyase activity"/>
    <property type="evidence" value="ECO:0007669"/>
    <property type="project" value="UniProtKB-KW"/>
</dbReference>
<dbReference type="AlphaFoldDB" id="A0A1M5VPI6"/>
<dbReference type="Gene3D" id="3.40.640.10">
    <property type="entry name" value="Type I PLP-dependent aspartate aminotransferase-like (Major domain)"/>
    <property type="match status" value="1"/>
</dbReference>
<evidence type="ECO:0000256" key="2">
    <source>
        <dbReference type="ARBA" id="ARBA00010671"/>
    </source>
</evidence>
<evidence type="ECO:0000256" key="4">
    <source>
        <dbReference type="ARBA" id="ARBA00022898"/>
    </source>
</evidence>
<gene>
    <name evidence="8" type="ORF">SAMN02745180_00979</name>
</gene>
<keyword evidence="4" id="KW-0663">Pyridoxal phosphate</keyword>
<dbReference type="InterPro" id="IPR008286">
    <property type="entry name" value="Prn/Lys/Arg_de-COase_C"/>
</dbReference>
<organism evidence="8 9">
    <name type="scientific">Sporanaerobacter acetigenes DSM 13106</name>
    <dbReference type="NCBI Taxonomy" id="1123281"/>
    <lineage>
        <taxon>Bacteria</taxon>
        <taxon>Bacillati</taxon>
        <taxon>Bacillota</taxon>
        <taxon>Tissierellia</taxon>
        <taxon>Tissierellales</taxon>
        <taxon>Sporanaerobacteraceae</taxon>
        <taxon>Sporanaerobacter</taxon>
    </lineage>
</organism>
<evidence type="ECO:0000313" key="9">
    <source>
        <dbReference type="Proteomes" id="UP000184389"/>
    </source>
</evidence>
<dbReference type="InterPro" id="IPR015424">
    <property type="entry name" value="PyrdxlP-dep_Trfase"/>
</dbReference>
<dbReference type="OrthoDB" id="9815233at2"/>
<evidence type="ECO:0000256" key="1">
    <source>
        <dbReference type="ARBA" id="ARBA00001933"/>
    </source>
</evidence>
<feature type="domain" description="Orn/Lys/Arg decarboxylases family 1 pyridoxal-P attachment site" evidence="6">
    <location>
        <begin position="3"/>
        <end position="299"/>
    </location>
</feature>
<dbReference type="Proteomes" id="UP000184389">
    <property type="component" value="Unassembled WGS sequence"/>
</dbReference>
<dbReference type="SUPFAM" id="SSF53383">
    <property type="entry name" value="PLP-dependent transferases"/>
    <property type="match status" value="1"/>
</dbReference>
<sequence>MDTPIFDGLKKYVEEGNISFHTPGHKGKNTLIDWGQYIPRIDLTEVEGLDNLQDPDGIILESQKLASDTFKSKATFYSVNGTTGSIYIALGAITNPGDKVLIQRNSHKSVYNGIILNRLIPRYIYPNYNKKNKIVTGINPHDVETILKRDKDIKAVVITYPSYYGVCSPVKSIAEIVHRYNRILLVDEAHGSHLMFSEKLPISSIEAGADIVVQSTHKTLPSFTQTSMIHVVSDRVDIEKLKSMLNLYQTTSPSYMFMASLDIVRAYMEREGVDKLREHIENLNEIVKDLKEIDRVSIFTGDEEDCTIEDFDMTKVLINIKGIRGTTLEKILRNKYHIQLEMSDYYYGLLLTTLMNTKGDLDLFKKAIEEIVSLESYEDMRQIDFGMIEPVVELPIGEAFYREKQVVELEKAIGKISADYIIPYPPGIPIVIPGEVITYEIYKEVLNLSQNGVEIIGPLDYNRGKIRLVK</sequence>
<evidence type="ECO:0000313" key="8">
    <source>
        <dbReference type="EMBL" id="SHH76833.1"/>
    </source>
</evidence>
<comment type="similarity">
    <text evidence="2">Belongs to the Orn/Lys/Arg decarboxylase class-I family.</text>
</comment>
<dbReference type="PANTHER" id="PTHR43277:SF4">
    <property type="entry name" value="ARGININE DECARBOXYLASE"/>
    <property type="match status" value="1"/>
</dbReference>
<dbReference type="RefSeq" id="WP_072743623.1">
    <property type="nucleotide sequence ID" value="NZ_FQXR01000004.1"/>
</dbReference>
<dbReference type="CDD" id="cd00615">
    <property type="entry name" value="Orn_deC_like"/>
    <property type="match status" value="1"/>
</dbReference>
<dbReference type="PANTHER" id="PTHR43277">
    <property type="entry name" value="ARGININE DECARBOXYLASE"/>
    <property type="match status" value="1"/>
</dbReference>
<dbReference type="EMBL" id="FQXR01000004">
    <property type="protein sequence ID" value="SHH76833.1"/>
    <property type="molecule type" value="Genomic_DNA"/>
</dbReference>
<evidence type="ECO:0000256" key="5">
    <source>
        <dbReference type="ARBA" id="ARBA00023239"/>
    </source>
</evidence>
<comment type="cofactor">
    <cofactor evidence="1">
        <name>pyridoxal 5'-phosphate</name>
        <dbReference type="ChEBI" id="CHEBI:597326"/>
    </cofactor>
</comment>
<proteinExistence type="inferred from homology"/>
<reference evidence="8 9" key="1">
    <citation type="submission" date="2016-11" db="EMBL/GenBank/DDBJ databases">
        <authorList>
            <person name="Jaros S."/>
            <person name="Januszkiewicz K."/>
            <person name="Wedrychowicz H."/>
        </authorList>
    </citation>
    <scope>NUCLEOTIDE SEQUENCE [LARGE SCALE GENOMIC DNA]</scope>
    <source>
        <strain evidence="8 9">DSM 13106</strain>
    </source>
</reference>
<keyword evidence="3" id="KW-0210">Decarboxylase</keyword>
<evidence type="ECO:0000259" key="7">
    <source>
        <dbReference type="Pfam" id="PF03711"/>
    </source>
</evidence>